<gene>
    <name evidence="3" type="ORF">ENU08_01630</name>
    <name evidence="2" type="ORF">ENU41_01105</name>
</gene>
<dbReference type="InterPro" id="IPR003010">
    <property type="entry name" value="C-N_Hydrolase"/>
</dbReference>
<comment type="caution">
    <text evidence="3">The sequence shown here is derived from an EMBL/GenBank/DDBJ whole genome shotgun (WGS) entry which is preliminary data.</text>
</comment>
<accession>A0A7C4NM30</accession>
<dbReference type="InterPro" id="IPR036526">
    <property type="entry name" value="C-N_Hydrolase_sf"/>
</dbReference>
<evidence type="ECO:0000259" key="1">
    <source>
        <dbReference type="PROSITE" id="PS50263"/>
    </source>
</evidence>
<dbReference type="PANTHER" id="PTHR23088:SF27">
    <property type="entry name" value="DEAMINATED GLUTATHIONE AMIDASE"/>
    <property type="match status" value="1"/>
</dbReference>
<dbReference type="EMBL" id="DTBD01000010">
    <property type="protein sequence ID" value="HGQ63928.1"/>
    <property type="molecule type" value="Genomic_DNA"/>
</dbReference>
<name>A0A7C4NM30_9CREN</name>
<reference evidence="3" key="1">
    <citation type="journal article" date="2020" name="mSystems">
        <title>Genome- and Community-Level Interaction Insights into Carbon Utilization and Element Cycling Functions of Hydrothermarchaeota in Hydrothermal Sediment.</title>
        <authorList>
            <person name="Zhou Z."/>
            <person name="Liu Y."/>
            <person name="Xu W."/>
            <person name="Pan J."/>
            <person name="Luo Z.H."/>
            <person name="Li M."/>
        </authorList>
    </citation>
    <scope>NUCLEOTIDE SEQUENCE [LARGE SCALE GENOMIC DNA]</scope>
    <source>
        <strain evidence="3">SpSt-637</strain>
        <strain evidence="2">SpSt-667</strain>
    </source>
</reference>
<evidence type="ECO:0000313" key="2">
    <source>
        <dbReference type="EMBL" id="HGQ35262.1"/>
    </source>
</evidence>
<dbReference type="PROSITE" id="PS50263">
    <property type="entry name" value="CN_HYDROLASE"/>
    <property type="match status" value="1"/>
</dbReference>
<dbReference type="Gene3D" id="3.60.110.10">
    <property type="entry name" value="Carbon-nitrogen hydrolase"/>
    <property type="match status" value="1"/>
</dbReference>
<keyword evidence="3" id="KW-0378">Hydrolase</keyword>
<feature type="domain" description="CN hydrolase" evidence="1">
    <location>
        <begin position="7"/>
        <end position="246"/>
    </location>
</feature>
<dbReference type="SUPFAM" id="SSF56317">
    <property type="entry name" value="Carbon-nitrogen hydrolase"/>
    <property type="match status" value="1"/>
</dbReference>
<dbReference type="AlphaFoldDB" id="A0A7C4NM30"/>
<dbReference type="Pfam" id="PF00795">
    <property type="entry name" value="CN_hydrolase"/>
    <property type="match status" value="1"/>
</dbReference>
<dbReference type="PANTHER" id="PTHR23088">
    <property type="entry name" value="NITRILASE-RELATED"/>
    <property type="match status" value="1"/>
</dbReference>
<sequence length="273" mass="30503">MQKDSGITIAVAHGVIELGKFEQNIRKFEEVFKRAHDEGVEVLLLPAMINGIPVFDLRRSLRVKKTAETIPGKTSEQLAMLSNKYGLYLVVGPILERRGSKLYRSAFIVEPTTNLKAVMSQILPPLGYGQGSSISIATVKNTNIGVFIAEDIHLPELSLLMRIIGVNVVAFYPYPYISADKVMSILKTRALELRTIVICVGCMIKRKDEEIVFMPTAIVDENGVVIHEVLDKTIKMIKIVIPTNHKRDTLTLNGANRKILKILNKTLSYYIRG</sequence>
<dbReference type="CDD" id="cd07197">
    <property type="entry name" value="nitrilase"/>
    <property type="match status" value="1"/>
</dbReference>
<proteinExistence type="predicted"/>
<organism evidence="3">
    <name type="scientific">Ignisphaera aggregans</name>
    <dbReference type="NCBI Taxonomy" id="334771"/>
    <lineage>
        <taxon>Archaea</taxon>
        <taxon>Thermoproteota</taxon>
        <taxon>Thermoprotei</taxon>
        <taxon>Desulfurococcales</taxon>
        <taxon>Desulfurococcaceae</taxon>
        <taxon>Ignisphaera</taxon>
    </lineage>
</organism>
<evidence type="ECO:0000313" key="3">
    <source>
        <dbReference type="EMBL" id="HGQ63928.1"/>
    </source>
</evidence>
<dbReference type="EMBL" id="DTCK01000008">
    <property type="protein sequence ID" value="HGQ35262.1"/>
    <property type="molecule type" value="Genomic_DNA"/>
</dbReference>
<dbReference type="GO" id="GO:0016787">
    <property type="term" value="F:hydrolase activity"/>
    <property type="evidence" value="ECO:0007669"/>
    <property type="project" value="UniProtKB-KW"/>
</dbReference>
<protein>
    <submittedName>
        <fullName evidence="3">Carbon-nitrogen hydrolase family protein</fullName>
    </submittedName>
</protein>